<sequence length="359" mass="41438">MTSNILKPDLIWIEGRCYRSNDPVAELNTYQESNLYENETIYHDEDEYEDCEDIEIVTHDDSRFSTSVHVSKHYIGSIIGKKGYTKSRIEHETKTEIKIPRQGQAGDVTIFGSSASNVRAARRRLDMIVMSSRMKQKPTHFISIPMINAEIISNFTRFQESILRDCPGRGLEESIFMRPKKLHLTLGVMCLMDNEERMLASKILTEAKEKVIMPLLQRHLPLKIRMKGLSYMNDDPRDINVLYAKVEECDSTPGILQQLADGIADYFYKEGLMNNEHGRQNVKLHVTLINSKYRNQPSNQDVRAEKNNTRESFDGSEILERFANFEFGVMELRDIHLSQRHALGPDGYYQPTFVLSCTM</sequence>
<protein>
    <submittedName>
        <fullName evidence="1">Uncharacterized protein</fullName>
    </submittedName>
</protein>
<organism evidence="1 2">
    <name type="scientific">Choristoneura fumiferana</name>
    <name type="common">Spruce budworm moth</name>
    <name type="synonym">Archips fumiferana</name>
    <dbReference type="NCBI Taxonomy" id="7141"/>
    <lineage>
        <taxon>Eukaryota</taxon>
        <taxon>Metazoa</taxon>
        <taxon>Ecdysozoa</taxon>
        <taxon>Arthropoda</taxon>
        <taxon>Hexapoda</taxon>
        <taxon>Insecta</taxon>
        <taxon>Pterygota</taxon>
        <taxon>Neoptera</taxon>
        <taxon>Endopterygota</taxon>
        <taxon>Lepidoptera</taxon>
        <taxon>Glossata</taxon>
        <taxon>Ditrysia</taxon>
        <taxon>Tortricoidea</taxon>
        <taxon>Tortricidae</taxon>
        <taxon>Tortricinae</taxon>
        <taxon>Choristoneura</taxon>
    </lineage>
</organism>
<gene>
    <name evidence="1" type="ORF">MSG28_002313</name>
</gene>
<reference evidence="1 2" key="1">
    <citation type="journal article" date="2022" name="Genome Biol. Evol.">
        <title>The Spruce Budworm Genome: Reconstructing the Evolutionary History of Antifreeze Proteins.</title>
        <authorList>
            <person name="Beliveau C."/>
            <person name="Gagne P."/>
            <person name="Picq S."/>
            <person name="Vernygora O."/>
            <person name="Keeling C.I."/>
            <person name="Pinkney K."/>
            <person name="Doucet D."/>
            <person name="Wen F."/>
            <person name="Johnston J.S."/>
            <person name="Maaroufi H."/>
            <person name="Boyle B."/>
            <person name="Laroche J."/>
            <person name="Dewar K."/>
            <person name="Juretic N."/>
            <person name="Blackburn G."/>
            <person name="Nisole A."/>
            <person name="Brunet B."/>
            <person name="Brandao M."/>
            <person name="Lumley L."/>
            <person name="Duan J."/>
            <person name="Quan G."/>
            <person name="Lucarotti C.J."/>
            <person name="Roe A.D."/>
            <person name="Sperling F.A.H."/>
            <person name="Levesque R.C."/>
            <person name="Cusson M."/>
        </authorList>
    </citation>
    <scope>NUCLEOTIDE SEQUENCE [LARGE SCALE GENOMIC DNA]</scope>
    <source>
        <strain evidence="1">Glfc:IPQL:Cfum</strain>
    </source>
</reference>
<dbReference type="Proteomes" id="UP001064048">
    <property type="component" value="Chromosome 3"/>
</dbReference>
<proteinExistence type="predicted"/>
<evidence type="ECO:0000313" key="1">
    <source>
        <dbReference type="EMBL" id="KAI8428016.1"/>
    </source>
</evidence>
<comment type="caution">
    <text evidence="1">The sequence shown here is derived from an EMBL/GenBank/DDBJ whole genome shotgun (WGS) entry which is preliminary data.</text>
</comment>
<name>A0ACC0JUX7_CHOFU</name>
<evidence type="ECO:0000313" key="2">
    <source>
        <dbReference type="Proteomes" id="UP001064048"/>
    </source>
</evidence>
<dbReference type="EMBL" id="CM046103">
    <property type="protein sequence ID" value="KAI8428016.1"/>
    <property type="molecule type" value="Genomic_DNA"/>
</dbReference>
<keyword evidence="2" id="KW-1185">Reference proteome</keyword>
<accession>A0ACC0JUX7</accession>